<dbReference type="AlphaFoldDB" id="A0A9Q0GYF1"/>
<dbReference type="Proteomes" id="UP001141806">
    <property type="component" value="Unassembled WGS sequence"/>
</dbReference>
<organism evidence="2 3">
    <name type="scientific">Protea cynaroides</name>
    <dbReference type="NCBI Taxonomy" id="273540"/>
    <lineage>
        <taxon>Eukaryota</taxon>
        <taxon>Viridiplantae</taxon>
        <taxon>Streptophyta</taxon>
        <taxon>Embryophyta</taxon>
        <taxon>Tracheophyta</taxon>
        <taxon>Spermatophyta</taxon>
        <taxon>Magnoliopsida</taxon>
        <taxon>Proteales</taxon>
        <taxon>Proteaceae</taxon>
        <taxon>Protea</taxon>
    </lineage>
</organism>
<feature type="transmembrane region" description="Helical" evidence="1">
    <location>
        <begin position="92"/>
        <end position="109"/>
    </location>
</feature>
<keyword evidence="1" id="KW-0812">Transmembrane</keyword>
<keyword evidence="3" id="KW-1185">Reference proteome</keyword>
<dbReference type="EMBL" id="JAMYWD010000011">
    <property type="protein sequence ID" value="KAJ4955286.1"/>
    <property type="molecule type" value="Genomic_DNA"/>
</dbReference>
<sequence>MKLVLCLRLRRSSSDTISAAASLPSVVHTKSMKGPLLFHPDFYHLRLPPIAPCTTIASGLEVVFLLFLGKFFTKLLSPPLLRLSVLFLLEDLFLIQASPLLYSLIFLPFRTSRQASPLLQSYKGKRTYRLN</sequence>
<comment type="caution">
    <text evidence="2">The sequence shown here is derived from an EMBL/GenBank/DDBJ whole genome shotgun (WGS) entry which is preliminary data.</text>
</comment>
<reference evidence="2" key="1">
    <citation type="journal article" date="2023" name="Plant J.">
        <title>The genome of the king protea, Protea cynaroides.</title>
        <authorList>
            <person name="Chang J."/>
            <person name="Duong T.A."/>
            <person name="Schoeman C."/>
            <person name="Ma X."/>
            <person name="Roodt D."/>
            <person name="Barker N."/>
            <person name="Li Z."/>
            <person name="Van de Peer Y."/>
            <person name="Mizrachi E."/>
        </authorList>
    </citation>
    <scope>NUCLEOTIDE SEQUENCE</scope>
    <source>
        <tissue evidence="2">Young leaves</tissue>
    </source>
</reference>
<accession>A0A9Q0GYF1</accession>
<protein>
    <submittedName>
        <fullName evidence="2">Uncharacterized protein</fullName>
    </submittedName>
</protein>
<keyword evidence="1" id="KW-0472">Membrane</keyword>
<gene>
    <name evidence="2" type="ORF">NE237_012069</name>
</gene>
<proteinExistence type="predicted"/>
<feature type="transmembrane region" description="Helical" evidence="1">
    <location>
        <begin position="50"/>
        <end position="72"/>
    </location>
</feature>
<evidence type="ECO:0000313" key="2">
    <source>
        <dbReference type="EMBL" id="KAJ4955286.1"/>
    </source>
</evidence>
<keyword evidence="1" id="KW-1133">Transmembrane helix</keyword>
<evidence type="ECO:0000256" key="1">
    <source>
        <dbReference type="SAM" id="Phobius"/>
    </source>
</evidence>
<name>A0A9Q0GYF1_9MAGN</name>
<evidence type="ECO:0000313" key="3">
    <source>
        <dbReference type="Proteomes" id="UP001141806"/>
    </source>
</evidence>